<evidence type="ECO:0000259" key="9">
    <source>
        <dbReference type="SMART" id="SM00387"/>
    </source>
</evidence>
<dbReference type="Gene3D" id="3.30.565.10">
    <property type="entry name" value="Histidine kinase-like ATPase, C-terminal domain"/>
    <property type="match status" value="1"/>
</dbReference>
<dbReference type="EC" id="2.7.13.3" evidence="2"/>
<dbReference type="InterPro" id="IPR003594">
    <property type="entry name" value="HATPase_dom"/>
</dbReference>
<feature type="region of interest" description="Disordered" evidence="7">
    <location>
        <begin position="712"/>
        <end position="996"/>
    </location>
</feature>
<feature type="compositionally biased region" description="Basic and acidic residues" evidence="7">
    <location>
        <begin position="1161"/>
        <end position="1176"/>
    </location>
</feature>
<feature type="compositionally biased region" description="Basic and acidic residues" evidence="7">
    <location>
        <begin position="1079"/>
        <end position="1093"/>
    </location>
</feature>
<comment type="caution">
    <text evidence="10">The sequence shown here is derived from an EMBL/GenBank/DDBJ whole genome shotgun (WGS) entry which is preliminary data.</text>
</comment>
<feature type="compositionally biased region" description="Polar residues" evidence="7">
    <location>
        <begin position="1194"/>
        <end position="1205"/>
    </location>
</feature>
<dbReference type="InterPro" id="IPR013587">
    <property type="entry name" value="Nitrate/nitrite_sensing"/>
</dbReference>
<dbReference type="AlphaFoldDB" id="A0A1Q8CNW6"/>
<dbReference type="CDD" id="cd06225">
    <property type="entry name" value="HAMP"/>
    <property type="match status" value="1"/>
</dbReference>
<feature type="compositionally biased region" description="Pro residues" evidence="7">
    <location>
        <begin position="943"/>
        <end position="965"/>
    </location>
</feature>
<feature type="compositionally biased region" description="Low complexity" evidence="7">
    <location>
        <begin position="825"/>
        <end position="842"/>
    </location>
</feature>
<evidence type="ECO:0000256" key="8">
    <source>
        <dbReference type="SAM" id="Phobius"/>
    </source>
</evidence>
<keyword evidence="11" id="KW-1185">Reference proteome</keyword>
<keyword evidence="8" id="KW-0812">Transmembrane</keyword>
<dbReference type="STRING" id="1912961.BU204_19175"/>
<dbReference type="GO" id="GO:0004673">
    <property type="term" value="F:protein histidine kinase activity"/>
    <property type="evidence" value="ECO:0007669"/>
    <property type="project" value="UniProtKB-EC"/>
</dbReference>
<evidence type="ECO:0000256" key="3">
    <source>
        <dbReference type="ARBA" id="ARBA00022553"/>
    </source>
</evidence>
<keyword evidence="8" id="KW-0472">Membrane</keyword>
<name>A0A1Q8CNW6_9PSEU</name>
<evidence type="ECO:0000256" key="6">
    <source>
        <dbReference type="ARBA" id="ARBA00023012"/>
    </source>
</evidence>
<dbReference type="InterPro" id="IPR050980">
    <property type="entry name" value="2C_sensor_his_kinase"/>
</dbReference>
<reference evidence="10" key="1">
    <citation type="submission" date="2016-12" db="EMBL/GenBank/DDBJ databases">
        <title>The draft genome sequence of Actinophytocola sp. 11-183.</title>
        <authorList>
            <person name="Wang W."/>
            <person name="Yuan L."/>
        </authorList>
    </citation>
    <scope>NUCLEOTIDE SEQUENCE [LARGE SCALE GENOMIC DNA]</scope>
    <source>
        <strain evidence="10">11-183</strain>
    </source>
</reference>
<feature type="compositionally biased region" description="Basic and acidic residues" evidence="7">
    <location>
        <begin position="1100"/>
        <end position="1122"/>
    </location>
</feature>
<dbReference type="Gene3D" id="6.10.340.10">
    <property type="match status" value="1"/>
</dbReference>
<evidence type="ECO:0000256" key="5">
    <source>
        <dbReference type="ARBA" id="ARBA00022777"/>
    </source>
</evidence>
<proteinExistence type="predicted"/>
<feature type="region of interest" description="Disordered" evidence="7">
    <location>
        <begin position="1036"/>
        <end position="1205"/>
    </location>
</feature>
<feature type="domain" description="Histidine kinase/HSP90-like ATPase" evidence="9">
    <location>
        <begin position="515"/>
        <end position="627"/>
    </location>
</feature>
<dbReference type="InterPro" id="IPR036890">
    <property type="entry name" value="HATPase_C_sf"/>
</dbReference>
<evidence type="ECO:0000256" key="2">
    <source>
        <dbReference type="ARBA" id="ARBA00012438"/>
    </source>
</evidence>
<dbReference type="Proteomes" id="UP000185596">
    <property type="component" value="Unassembled WGS sequence"/>
</dbReference>
<dbReference type="SUPFAM" id="SSF55874">
    <property type="entry name" value="ATPase domain of HSP90 chaperone/DNA topoisomerase II/histidine kinase"/>
    <property type="match status" value="1"/>
</dbReference>
<feature type="transmembrane region" description="Helical" evidence="8">
    <location>
        <begin position="12"/>
        <end position="34"/>
    </location>
</feature>
<evidence type="ECO:0000256" key="7">
    <source>
        <dbReference type="SAM" id="MobiDB-lite"/>
    </source>
</evidence>
<evidence type="ECO:0000256" key="1">
    <source>
        <dbReference type="ARBA" id="ARBA00000085"/>
    </source>
</evidence>
<accession>A0A1Q8CNW6</accession>
<dbReference type="GO" id="GO:0000160">
    <property type="term" value="P:phosphorelay signal transduction system"/>
    <property type="evidence" value="ECO:0007669"/>
    <property type="project" value="UniProtKB-KW"/>
</dbReference>
<keyword evidence="5" id="KW-0418">Kinase</keyword>
<comment type="catalytic activity">
    <reaction evidence="1">
        <text>ATP + protein L-histidine = ADP + protein N-phospho-L-histidine.</text>
        <dbReference type="EC" id="2.7.13.3"/>
    </reaction>
</comment>
<sequence>MLAGWRDWDIPVKLAAVTLVPVVFAIVLGAMQIADQVDRASSYRRVDRLVVVNEELRSLVAAVQRERTATVSLLAAAVPDAGTALRDERAAVDTARDAFTRATRRVTLDGEVAAARYGEVLATLRELRGVRQQIDDSRLDTPTAVVRLTAVTDALLRFDRALSAEAIDPRLVAASASLHDLGVIAEQLRYQHALVAAGIERGGLGGTELAELRASLARLEDTTADFHAIAAAPVVQAFDRVAGEQVAAGRASLVATVVASPARTPVPATVAEWNSASEATARGVAGVAELLGRQLRERSAALQDEASDGAGLAAVILLVALVVALGVMAVVGRHLLSSLSALHTSVLEVAKHRLPAAVARIREGGEDADSIALEPVPVTSRDEVGQVARAFEAVQCQALRLASEQAGLRAQYSSVFVNLSRRSQGLVQRQLHLLERLERDEEDADQLATLFQLDHLATRMRRNNENLMVLSGSDVGRRNQPPTTLADLLRAAVSEIEQYQRVVMLPPPSVLVVGYAVGDLVRLVAELLDNATAFSPPETSVTITCHSYEDGAVDVEVLDEGIGMTQDELDQANAKLADIGSIDVTTSRRMGLFVIGRLASRHDIEVELDHAHEARGVRAVVTVPPELIADPAVVVEPSTGESPASGLVPFTPPANGHPRTPAAPGLVGATGLTPSPLPRRLWLDEPDLPQEPAGDSPAETTAVDLWRSTGPEEVTVPGLEPVGEAGSDVAGDGDEPRSWSGVLFGGTEGPAPTWADGEPVTAAEAARGFAPQLGDERDRGSAVGSAQTAGEVESVAEGTVEAGPDDDASAGSGDDRRETPRSGDDQVGAVAAGAEAENVAAATPPPAVDPAEGERASSQRSAADAPPPVDRPGAVTGGQASEDLAPTWPLPGDDLADRTSGTGTGAGAGPTSHPPEQLHPRMPLPRRAPSGRPGRMLPDIAHPRPPLAPPAGLPAAPPPGQPPRSHPAGHRHGPGGWWTPRGPGTPVDPAALAETTPIFDEMVTAWFRAVTDQSEPGRSPEGEPWRFTADAGFQAARTVSRAEPAEFTDTGLPRRNPSQYLVPGSVANDTPAGPPRHGKAAESVRDRLSDYRHGVRRARDHQGGNRHCQRDAPLEHAEDWHFAEPVAGSPPPDFTSGGLPRRVPLGNLVPGSITASGEGPPPRREQAAELRGRLDSFQRGLSRGRRSLAERAATNANPRSVPTGE</sequence>
<feature type="compositionally biased region" description="Basic and acidic residues" evidence="7">
    <location>
        <begin position="813"/>
        <end position="824"/>
    </location>
</feature>
<evidence type="ECO:0000313" key="10">
    <source>
        <dbReference type="EMBL" id="OLF16018.1"/>
    </source>
</evidence>
<keyword evidence="8" id="KW-1133">Transmembrane helix</keyword>
<gene>
    <name evidence="10" type="ORF">BU204_19175</name>
</gene>
<evidence type="ECO:0000313" key="11">
    <source>
        <dbReference type="Proteomes" id="UP000185596"/>
    </source>
</evidence>
<dbReference type="EMBL" id="MSIE01000034">
    <property type="protein sequence ID" value="OLF16018.1"/>
    <property type="molecule type" value="Genomic_DNA"/>
</dbReference>
<keyword evidence="4" id="KW-0808">Transferase</keyword>
<dbReference type="PANTHER" id="PTHR44936">
    <property type="entry name" value="SENSOR PROTEIN CREC"/>
    <property type="match status" value="1"/>
</dbReference>
<keyword evidence="6" id="KW-0902">Two-component regulatory system</keyword>
<feature type="transmembrane region" description="Helical" evidence="8">
    <location>
        <begin position="312"/>
        <end position="336"/>
    </location>
</feature>
<evidence type="ECO:0000256" key="4">
    <source>
        <dbReference type="ARBA" id="ARBA00022679"/>
    </source>
</evidence>
<dbReference type="Pfam" id="PF02518">
    <property type="entry name" value="HATPase_c"/>
    <property type="match status" value="1"/>
</dbReference>
<organism evidence="10 11">
    <name type="scientific">Actinophytocola xanthii</name>
    <dbReference type="NCBI Taxonomy" id="1912961"/>
    <lineage>
        <taxon>Bacteria</taxon>
        <taxon>Bacillati</taxon>
        <taxon>Actinomycetota</taxon>
        <taxon>Actinomycetes</taxon>
        <taxon>Pseudonocardiales</taxon>
        <taxon>Pseudonocardiaceae</taxon>
    </lineage>
</organism>
<dbReference type="SMART" id="SM00387">
    <property type="entry name" value="HATPase_c"/>
    <property type="match status" value="1"/>
</dbReference>
<dbReference type="PANTHER" id="PTHR44936:SF9">
    <property type="entry name" value="SENSOR PROTEIN CREC"/>
    <property type="match status" value="1"/>
</dbReference>
<dbReference type="Pfam" id="PF08376">
    <property type="entry name" value="NIT"/>
    <property type="match status" value="1"/>
</dbReference>
<keyword evidence="3" id="KW-0597">Phosphoprotein</keyword>
<protein>
    <recommendedName>
        <fullName evidence="2">histidine kinase</fullName>
        <ecNumber evidence="2">2.7.13.3</ecNumber>
    </recommendedName>
</protein>